<sequence length="127" mass="14577">MDLINQDADLQLKLLRSCPVLEDLSIHWYHVEVPFPFDIMIPTLKRLILCLSLVWDYFEGAVSLHKFVVTASNLEYLIIQDDSLVNFVVNGRPLLNEVSLNVGVDISLIKVYCSDFHEFEVSHDEAN</sequence>
<name>A0AAE0EIC4_9ROSI</name>
<dbReference type="EMBL" id="JANJYJ010000002">
    <property type="protein sequence ID" value="KAK3227500.1"/>
    <property type="molecule type" value="Genomic_DNA"/>
</dbReference>
<reference evidence="1" key="1">
    <citation type="journal article" date="2023" name="Plant J.">
        <title>Genome sequences and population genomics provide insights into the demographic history, inbreeding, and mutation load of two 'living fossil' tree species of Dipteronia.</title>
        <authorList>
            <person name="Feng Y."/>
            <person name="Comes H.P."/>
            <person name="Chen J."/>
            <person name="Zhu S."/>
            <person name="Lu R."/>
            <person name="Zhang X."/>
            <person name="Li P."/>
            <person name="Qiu J."/>
            <person name="Olsen K.M."/>
            <person name="Qiu Y."/>
        </authorList>
    </citation>
    <scope>NUCLEOTIDE SEQUENCE</scope>
    <source>
        <strain evidence="1">NBL</strain>
    </source>
</reference>
<protein>
    <submittedName>
        <fullName evidence="1">Uncharacterized protein</fullName>
    </submittedName>
</protein>
<accession>A0AAE0EIC4</accession>
<comment type="caution">
    <text evidence="1">The sequence shown here is derived from an EMBL/GenBank/DDBJ whole genome shotgun (WGS) entry which is preliminary data.</text>
</comment>
<evidence type="ECO:0000313" key="2">
    <source>
        <dbReference type="Proteomes" id="UP001281410"/>
    </source>
</evidence>
<evidence type="ECO:0000313" key="1">
    <source>
        <dbReference type="EMBL" id="KAK3227500.1"/>
    </source>
</evidence>
<proteinExistence type="predicted"/>
<keyword evidence="2" id="KW-1185">Reference proteome</keyword>
<gene>
    <name evidence="1" type="ORF">Dsin_007362</name>
</gene>
<dbReference type="AlphaFoldDB" id="A0AAE0EIC4"/>
<organism evidence="1 2">
    <name type="scientific">Dipteronia sinensis</name>
    <dbReference type="NCBI Taxonomy" id="43782"/>
    <lineage>
        <taxon>Eukaryota</taxon>
        <taxon>Viridiplantae</taxon>
        <taxon>Streptophyta</taxon>
        <taxon>Embryophyta</taxon>
        <taxon>Tracheophyta</taxon>
        <taxon>Spermatophyta</taxon>
        <taxon>Magnoliopsida</taxon>
        <taxon>eudicotyledons</taxon>
        <taxon>Gunneridae</taxon>
        <taxon>Pentapetalae</taxon>
        <taxon>rosids</taxon>
        <taxon>malvids</taxon>
        <taxon>Sapindales</taxon>
        <taxon>Sapindaceae</taxon>
        <taxon>Hippocastanoideae</taxon>
        <taxon>Acereae</taxon>
        <taxon>Dipteronia</taxon>
    </lineage>
</organism>
<dbReference type="Proteomes" id="UP001281410">
    <property type="component" value="Unassembled WGS sequence"/>
</dbReference>